<sequence>MKFIDDEVDQPVEAAVEEGGMAVGRIGEYRLGTDASRNEQRHRYAEANRKLRVGDKQLPLNIVMRDRFECGFENEAVKERLLAEQNLTFQVAYGMAVTTEATAQQRRDIRNQGLEETK</sequence>
<protein>
    <submittedName>
        <fullName evidence="1">Uncharacterized protein</fullName>
    </submittedName>
</protein>
<name>A0A9J6CWR6_RHIMP</name>
<dbReference type="Proteomes" id="UP000821866">
    <property type="component" value="Unassembled WGS sequence"/>
</dbReference>
<gene>
    <name evidence="1" type="ORF">HPB51_028544</name>
</gene>
<evidence type="ECO:0000313" key="2">
    <source>
        <dbReference type="Proteomes" id="UP000821866"/>
    </source>
</evidence>
<reference evidence="1" key="2">
    <citation type="submission" date="2021-09" db="EMBL/GenBank/DDBJ databases">
        <authorList>
            <person name="Jia N."/>
            <person name="Wang J."/>
            <person name="Shi W."/>
            <person name="Du L."/>
            <person name="Sun Y."/>
            <person name="Zhan W."/>
            <person name="Jiang J."/>
            <person name="Wang Q."/>
            <person name="Zhang B."/>
            <person name="Ji P."/>
            <person name="Sakyi L.B."/>
            <person name="Cui X."/>
            <person name="Yuan T."/>
            <person name="Jiang B."/>
            <person name="Yang W."/>
            <person name="Lam T.T.-Y."/>
            <person name="Chang Q."/>
            <person name="Ding S."/>
            <person name="Wang X."/>
            <person name="Zhu J."/>
            <person name="Ruan X."/>
            <person name="Zhao L."/>
            <person name="Wei J."/>
            <person name="Que T."/>
            <person name="Du C."/>
            <person name="Cheng J."/>
            <person name="Dai P."/>
            <person name="Han X."/>
            <person name="Huang E."/>
            <person name="Gao Y."/>
            <person name="Liu J."/>
            <person name="Shao H."/>
            <person name="Ye R."/>
            <person name="Li L."/>
            <person name="Wei W."/>
            <person name="Wang X."/>
            <person name="Wang C."/>
            <person name="Huo Q."/>
            <person name="Li W."/>
            <person name="Guo W."/>
            <person name="Chen H."/>
            <person name="Chen S."/>
            <person name="Zhou L."/>
            <person name="Zhou L."/>
            <person name="Ni X."/>
            <person name="Tian J."/>
            <person name="Zhou Y."/>
            <person name="Sheng Y."/>
            <person name="Liu T."/>
            <person name="Pan Y."/>
            <person name="Xia L."/>
            <person name="Li J."/>
            <person name="Zhao F."/>
            <person name="Cao W."/>
        </authorList>
    </citation>
    <scope>NUCLEOTIDE SEQUENCE</scope>
    <source>
        <strain evidence="1">Rmic-2018</strain>
        <tissue evidence="1">Larvae</tissue>
    </source>
</reference>
<comment type="caution">
    <text evidence="1">The sequence shown here is derived from an EMBL/GenBank/DDBJ whole genome shotgun (WGS) entry which is preliminary data.</text>
</comment>
<keyword evidence="2" id="KW-1185">Reference proteome</keyword>
<dbReference type="AlphaFoldDB" id="A0A9J6CWR6"/>
<evidence type="ECO:0000313" key="1">
    <source>
        <dbReference type="EMBL" id="KAH7944740.1"/>
    </source>
</evidence>
<dbReference type="EMBL" id="JABSTU010005330">
    <property type="protein sequence ID" value="KAH7944740.1"/>
    <property type="molecule type" value="Genomic_DNA"/>
</dbReference>
<reference evidence="1" key="1">
    <citation type="journal article" date="2020" name="Cell">
        <title>Large-Scale Comparative Analyses of Tick Genomes Elucidate Their Genetic Diversity and Vector Capacities.</title>
        <authorList>
            <consortium name="Tick Genome and Microbiome Consortium (TIGMIC)"/>
            <person name="Jia N."/>
            <person name="Wang J."/>
            <person name="Shi W."/>
            <person name="Du L."/>
            <person name="Sun Y."/>
            <person name="Zhan W."/>
            <person name="Jiang J.F."/>
            <person name="Wang Q."/>
            <person name="Zhang B."/>
            <person name="Ji P."/>
            <person name="Bell-Sakyi L."/>
            <person name="Cui X.M."/>
            <person name="Yuan T.T."/>
            <person name="Jiang B.G."/>
            <person name="Yang W.F."/>
            <person name="Lam T.T."/>
            <person name="Chang Q.C."/>
            <person name="Ding S.J."/>
            <person name="Wang X.J."/>
            <person name="Zhu J.G."/>
            <person name="Ruan X.D."/>
            <person name="Zhao L."/>
            <person name="Wei J.T."/>
            <person name="Ye R.Z."/>
            <person name="Que T.C."/>
            <person name="Du C.H."/>
            <person name="Zhou Y.H."/>
            <person name="Cheng J.X."/>
            <person name="Dai P.F."/>
            <person name="Guo W.B."/>
            <person name="Han X.H."/>
            <person name="Huang E.J."/>
            <person name="Li L.F."/>
            <person name="Wei W."/>
            <person name="Gao Y.C."/>
            <person name="Liu J.Z."/>
            <person name="Shao H.Z."/>
            <person name="Wang X."/>
            <person name="Wang C.C."/>
            <person name="Yang T.C."/>
            <person name="Huo Q.B."/>
            <person name="Li W."/>
            <person name="Chen H.Y."/>
            <person name="Chen S.E."/>
            <person name="Zhou L.G."/>
            <person name="Ni X.B."/>
            <person name="Tian J.H."/>
            <person name="Sheng Y."/>
            <person name="Liu T."/>
            <person name="Pan Y.S."/>
            <person name="Xia L.Y."/>
            <person name="Li J."/>
            <person name="Zhao F."/>
            <person name="Cao W.C."/>
        </authorList>
    </citation>
    <scope>NUCLEOTIDE SEQUENCE</scope>
    <source>
        <strain evidence="1">Rmic-2018</strain>
    </source>
</reference>
<organism evidence="1 2">
    <name type="scientific">Rhipicephalus microplus</name>
    <name type="common">Cattle tick</name>
    <name type="synonym">Boophilus microplus</name>
    <dbReference type="NCBI Taxonomy" id="6941"/>
    <lineage>
        <taxon>Eukaryota</taxon>
        <taxon>Metazoa</taxon>
        <taxon>Ecdysozoa</taxon>
        <taxon>Arthropoda</taxon>
        <taxon>Chelicerata</taxon>
        <taxon>Arachnida</taxon>
        <taxon>Acari</taxon>
        <taxon>Parasitiformes</taxon>
        <taxon>Ixodida</taxon>
        <taxon>Ixodoidea</taxon>
        <taxon>Ixodidae</taxon>
        <taxon>Rhipicephalinae</taxon>
        <taxon>Rhipicephalus</taxon>
        <taxon>Boophilus</taxon>
    </lineage>
</organism>
<accession>A0A9J6CWR6</accession>
<proteinExistence type="predicted"/>